<feature type="compositionally biased region" description="Polar residues" evidence="1">
    <location>
        <begin position="275"/>
        <end position="290"/>
    </location>
</feature>
<dbReference type="Proteomes" id="UP000242287">
    <property type="component" value="Unassembled WGS sequence"/>
</dbReference>
<feature type="compositionally biased region" description="Basic and acidic residues" evidence="1">
    <location>
        <begin position="28"/>
        <end position="91"/>
    </location>
</feature>
<evidence type="ECO:0000256" key="2">
    <source>
        <dbReference type="SAM" id="Phobius"/>
    </source>
</evidence>
<dbReference type="EMBL" id="KZ301992">
    <property type="protein sequence ID" value="PFH51064.1"/>
    <property type="molecule type" value="Genomic_DNA"/>
</dbReference>
<proteinExistence type="predicted"/>
<name>A0A2A9NP15_9AGAR</name>
<evidence type="ECO:0000313" key="4">
    <source>
        <dbReference type="Proteomes" id="UP000242287"/>
    </source>
</evidence>
<feature type="compositionally biased region" description="Basic and acidic residues" evidence="1">
    <location>
        <begin position="228"/>
        <end position="256"/>
    </location>
</feature>
<dbReference type="STRING" id="703135.A0A2A9NP15"/>
<keyword evidence="2" id="KW-0812">Transmembrane</keyword>
<dbReference type="AlphaFoldDB" id="A0A2A9NP15"/>
<sequence>MSTFQALMALSASQTKEAQSAVQVALQERQRKEAAKRKEQEERERKEQERERQLRLKKFEQEKKEQERVKREEDRRKAMEAALQRREDEQRNALLYGPKKGNKWPSSTSGAKEAVRKSRLPADVDDGEPPAGSFLTREELRQRKQEAERRRLYGSTRRTSGGTSYSKHGKRLPGGAVDVATPTRSAGDPGTFKSVKDRLAAEPITLTRLNVNKRDTRTIDEIVQDRAKAKVLDGDKAREFNDWFSTSKKDKKEGAKKVPSPGTTTTTTSAAVTAQGSFSSVTSGANTPVSRGTPGPNGSSSGSSAKAKSFMQSTKSVPMSSSKSALGGKASLSTSTYTKSLSQPTSSKNPALNGKIGKMSSSQPAPKSNYGLQPMSKSLSSVPKKRHRSESRSESPAPKKRASAHVSDDDDAPDNLGSVIWSIFGRNRDSYVGIDVYSDDEDMEADATTVAREEAFRFFFISSFVYAPSILTLLVVPASLLGKSRLLSRKSAVMRKRNGDAERSEKLERGLVSAKGVAAECSSLLHRYLAPYSLLLFFIHSLNVELLKRHKPVGLDLVRLSP</sequence>
<feature type="compositionally biased region" description="Low complexity" evidence="1">
    <location>
        <begin position="263"/>
        <end position="274"/>
    </location>
</feature>
<accession>A0A2A9NP15</accession>
<evidence type="ECO:0000256" key="1">
    <source>
        <dbReference type="SAM" id="MobiDB-lite"/>
    </source>
</evidence>
<feature type="compositionally biased region" description="Basic and acidic residues" evidence="1">
    <location>
        <begin position="113"/>
        <end position="122"/>
    </location>
</feature>
<gene>
    <name evidence="3" type="ORF">AMATHDRAFT_59742</name>
</gene>
<keyword evidence="2" id="KW-1133">Transmembrane helix</keyword>
<feature type="transmembrane region" description="Helical" evidence="2">
    <location>
        <begin position="458"/>
        <end position="481"/>
    </location>
</feature>
<feature type="compositionally biased region" description="Low complexity" evidence="1">
    <location>
        <begin position="153"/>
        <end position="166"/>
    </location>
</feature>
<evidence type="ECO:0000313" key="3">
    <source>
        <dbReference type="EMBL" id="PFH51064.1"/>
    </source>
</evidence>
<protein>
    <submittedName>
        <fullName evidence="3">Uncharacterized protein</fullName>
    </submittedName>
</protein>
<organism evidence="3 4">
    <name type="scientific">Amanita thiersii Skay4041</name>
    <dbReference type="NCBI Taxonomy" id="703135"/>
    <lineage>
        <taxon>Eukaryota</taxon>
        <taxon>Fungi</taxon>
        <taxon>Dikarya</taxon>
        <taxon>Basidiomycota</taxon>
        <taxon>Agaricomycotina</taxon>
        <taxon>Agaricomycetes</taxon>
        <taxon>Agaricomycetidae</taxon>
        <taxon>Agaricales</taxon>
        <taxon>Pluteineae</taxon>
        <taxon>Amanitaceae</taxon>
        <taxon>Amanita</taxon>
    </lineage>
</organism>
<feature type="compositionally biased region" description="Basic and acidic residues" evidence="1">
    <location>
        <begin position="136"/>
        <end position="151"/>
    </location>
</feature>
<feature type="region of interest" description="Disordered" evidence="1">
    <location>
        <begin position="27"/>
        <end position="194"/>
    </location>
</feature>
<keyword evidence="2" id="KW-0472">Membrane</keyword>
<reference evidence="3 4" key="1">
    <citation type="submission" date="2014-02" db="EMBL/GenBank/DDBJ databases">
        <title>Transposable element dynamics among asymbiotic and ectomycorrhizal Amanita fungi.</title>
        <authorList>
            <consortium name="DOE Joint Genome Institute"/>
            <person name="Hess J."/>
            <person name="Skrede I."/>
            <person name="Wolfe B."/>
            <person name="LaButti K."/>
            <person name="Ohm R.A."/>
            <person name="Grigoriev I.V."/>
            <person name="Pringle A."/>
        </authorList>
    </citation>
    <scope>NUCLEOTIDE SEQUENCE [LARGE SCALE GENOMIC DNA]</scope>
    <source>
        <strain evidence="3 4">SKay4041</strain>
    </source>
</reference>
<feature type="region of interest" description="Disordered" evidence="1">
    <location>
        <begin position="228"/>
        <end position="411"/>
    </location>
</feature>
<dbReference type="OrthoDB" id="6259853at2759"/>
<keyword evidence="4" id="KW-1185">Reference proteome</keyword>
<feature type="compositionally biased region" description="Low complexity" evidence="1">
    <location>
        <begin position="298"/>
        <end position="342"/>
    </location>
</feature>